<reference evidence="5" key="2">
    <citation type="submission" date="2016-10" db="EMBL/GenBank/DDBJ databases">
        <authorList>
            <person name="de Groot N.N."/>
        </authorList>
    </citation>
    <scope>NUCLEOTIDE SEQUENCE [LARGE SCALE GENOMIC DNA]</scope>
    <source>
        <strain evidence="5">DSM 15758</strain>
    </source>
</reference>
<dbReference type="InterPro" id="IPR036147">
    <property type="entry name" value="Anti-sigma_E_RseA_N_sf"/>
</dbReference>
<evidence type="ECO:0000313" key="6">
    <source>
        <dbReference type="Proteomes" id="UP000189310"/>
    </source>
</evidence>
<evidence type="ECO:0000259" key="2">
    <source>
        <dbReference type="Pfam" id="PF03872"/>
    </source>
</evidence>
<feature type="compositionally biased region" description="Basic and acidic residues" evidence="1">
    <location>
        <begin position="150"/>
        <end position="175"/>
    </location>
</feature>
<dbReference type="CDD" id="cd16328">
    <property type="entry name" value="RseA_N"/>
    <property type="match status" value="1"/>
</dbReference>
<dbReference type="PANTHER" id="PTHR38104">
    <property type="match status" value="1"/>
</dbReference>
<evidence type="ECO:0000256" key="1">
    <source>
        <dbReference type="SAM" id="MobiDB-lite"/>
    </source>
</evidence>
<dbReference type="Proteomes" id="UP000189310">
    <property type="component" value="Unassembled WGS sequence"/>
</dbReference>
<dbReference type="EMBL" id="FMWB01000018">
    <property type="protein sequence ID" value="SCZ47990.1"/>
    <property type="molecule type" value="Genomic_DNA"/>
</dbReference>
<dbReference type="STRING" id="237610.BJP27_19160"/>
<evidence type="ECO:0000313" key="3">
    <source>
        <dbReference type="EMBL" id="ONN73236.1"/>
    </source>
</evidence>
<feature type="domain" description="Anti sigma-E protein RseA N-terminal" evidence="2">
    <location>
        <begin position="8"/>
        <end position="87"/>
    </location>
</feature>
<name>A0A1G5PG32_9PSED</name>
<dbReference type="OrthoDB" id="5734981at2"/>
<comment type="caution">
    <text evidence="4">The sequence shown here is derived from an EMBL/GenBank/DDBJ whole genome shotgun (WGS) entry which is preliminary data.</text>
</comment>
<gene>
    <name evidence="3" type="ORF">BVL52_00045</name>
    <name evidence="4" type="ORF">SAMN05216279_11885</name>
</gene>
<dbReference type="EMBL" id="MTLN01000001">
    <property type="protein sequence ID" value="ONN73236.1"/>
    <property type="molecule type" value="Genomic_DNA"/>
</dbReference>
<reference evidence="4" key="1">
    <citation type="submission" date="2016-10" db="EMBL/GenBank/DDBJ databases">
        <authorList>
            <person name="Varghese N."/>
            <person name="Submissions S."/>
        </authorList>
    </citation>
    <scope>NUCLEOTIDE SEQUENCE</scope>
    <source>
        <strain evidence="4">DSM 15758</strain>
    </source>
</reference>
<dbReference type="Pfam" id="PF03872">
    <property type="entry name" value="RseA_N"/>
    <property type="match status" value="1"/>
</dbReference>
<feature type="region of interest" description="Disordered" evidence="1">
    <location>
        <begin position="130"/>
        <end position="175"/>
    </location>
</feature>
<dbReference type="Proteomes" id="UP000183046">
    <property type="component" value="Unassembled WGS sequence"/>
</dbReference>
<organism evidence="4 5">
    <name type="scientific">Pseudomonas oryzihabitans</name>
    <dbReference type="NCBI Taxonomy" id="47885"/>
    <lineage>
        <taxon>Bacteria</taxon>
        <taxon>Pseudomonadati</taxon>
        <taxon>Pseudomonadota</taxon>
        <taxon>Gammaproteobacteria</taxon>
        <taxon>Pseudomonadales</taxon>
        <taxon>Pseudomonadaceae</taxon>
        <taxon>Pseudomonas</taxon>
    </lineage>
</organism>
<dbReference type="GeneID" id="57560841"/>
<dbReference type="RefSeq" id="WP_027598577.1">
    <property type="nucleotide sequence ID" value="NZ_CP044074.1"/>
</dbReference>
<evidence type="ECO:0000313" key="5">
    <source>
        <dbReference type="Proteomes" id="UP000183046"/>
    </source>
</evidence>
<sequence>MSREALLESLSAVMDNEADEFETRRVIAEVSKDPELRATWSRYAMVSAVIRGEPMLPNLDIAKGVTTTLERDEAVAAPAAPVVAQARKSGWSSLGRVAVAASVTFAVLAGVRMYNQSDVSTQGLAQQAPSQLTVPQPARSPAVLASFSEESTKANAEAKADKPMAGEKQEAPAQR</sequence>
<dbReference type="eggNOG" id="COG3073">
    <property type="taxonomic scope" value="Bacteria"/>
</dbReference>
<dbReference type="InterPro" id="IPR052383">
    <property type="entry name" value="Anti-sigma-E_RseA-like"/>
</dbReference>
<dbReference type="PANTHER" id="PTHR38104:SF1">
    <property type="entry name" value="ANTI-SIGMA-E FACTOR RSEA"/>
    <property type="match status" value="1"/>
</dbReference>
<keyword evidence="6" id="KW-1185">Reference proteome</keyword>
<dbReference type="SUPFAM" id="SSF89069">
    <property type="entry name" value="N-terminal, cytoplasmic domain of anti-sigmaE factor RseA"/>
    <property type="match status" value="1"/>
</dbReference>
<dbReference type="AlphaFoldDB" id="A0A1G5PG32"/>
<dbReference type="Gene3D" id="1.10.10.880">
    <property type="entry name" value="Anti sigma-E protein RseA, N-terminal domain"/>
    <property type="match status" value="1"/>
</dbReference>
<reference evidence="3 6" key="3">
    <citation type="submission" date="2017-01" db="EMBL/GenBank/DDBJ databases">
        <title>Pseudomonas psychrotolerans genome sequencing and assembly.</title>
        <authorList>
            <person name="Vyas B."/>
            <person name="Mayilraj S."/>
        </authorList>
    </citation>
    <scope>NUCLEOTIDE SEQUENCE [LARGE SCALE GENOMIC DNA]</scope>
    <source>
        <strain evidence="3 6">SDS18</strain>
    </source>
</reference>
<accession>A0A1G5PG32</accession>
<protein>
    <submittedName>
        <fullName evidence="3">Anti-sigma factor</fullName>
    </submittedName>
    <submittedName>
        <fullName evidence="4">Sigma-E factor negative regulatory protein RseA</fullName>
    </submittedName>
</protein>
<evidence type="ECO:0000313" key="4">
    <source>
        <dbReference type="EMBL" id="SCZ47990.1"/>
    </source>
</evidence>
<proteinExistence type="predicted"/>
<dbReference type="InterPro" id="IPR005572">
    <property type="entry name" value="Anti-sigma_E_RseA_N"/>
</dbReference>
<dbReference type="GO" id="GO:0016989">
    <property type="term" value="F:sigma factor antagonist activity"/>
    <property type="evidence" value="ECO:0007669"/>
    <property type="project" value="InterPro"/>
</dbReference>